<evidence type="ECO:0000313" key="1">
    <source>
        <dbReference type="EMBL" id="GAH08651.1"/>
    </source>
</evidence>
<accession>X1CJT2</accession>
<protein>
    <submittedName>
        <fullName evidence="1">Uncharacterized protein</fullName>
    </submittedName>
</protein>
<name>X1CJT2_9ZZZZ</name>
<reference evidence="1" key="1">
    <citation type="journal article" date="2014" name="Front. Microbiol.">
        <title>High frequency of phylogenetically diverse reductive dehalogenase-homologous genes in deep subseafloor sedimentary metagenomes.</title>
        <authorList>
            <person name="Kawai M."/>
            <person name="Futagami T."/>
            <person name="Toyoda A."/>
            <person name="Takaki Y."/>
            <person name="Nishi S."/>
            <person name="Hori S."/>
            <person name="Arai W."/>
            <person name="Tsubouchi T."/>
            <person name="Morono Y."/>
            <person name="Uchiyama I."/>
            <person name="Ito T."/>
            <person name="Fujiyama A."/>
            <person name="Inagaki F."/>
            <person name="Takami H."/>
        </authorList>
    </citation>
    <scope>NUCLEOTIDE SEQUENCE</scope>
    <source>
        <strain evidence="1">Expedition CK06-06</strain>
    </source>
</reference>
<feature type="non-terminal residue" evidence="1">
    <location>
        <position position="33"/>
    </location>
</feature>
<sequence>MFLVEPNWSEFRALSLKPVYVTYKDGAAILWQR</sequence>
<proteinExistence type="predicted"/>
<gene>
    <name evidence="1" type="ORF">S01H4_62767</name>
</gene>
<organism evidence="1">
    <name type="scientific">marine sediment metagenome</name>
    <dbReference type="NCBI Taxonomy" id="412755"/>
    <lineage>
        <taxon>unclassified sequences</taxon>
        <taxon>metagenomes</taxon>
        <taxon>ecological metagenomes</taxon>
    </lineage>
</organism>
<comment type="caution">
    <text evidence="1">The sequence shown here is derived from an EMBL/GenBank/DDBJ whole genome shotgun (WGS) entry which is preliminary data.</text>
</comment>
<dbReference type="AlphaFoldDB" id="X1CJT2"/>
<dbReference type="EMBL" id="BART01037548">
    <property type="protein sequence ID" value="GAH08651.1"/>
    <property type="molecule type" value="Genomic_DNA"/>
</dbReference>